<proteinExistence type="predicted"/>
<dbReference type="SUPFAM" id="SSF81324">
    <property type="entry name" value="Voltage-gated potassium channels"/>
    <property type="match status" value="1"/>
</dbReference>
<dbReference type="EMBL" id="CANL01000027">
    <property type="protein sequence ID" value="CCM64023.1"/>
    <property type="molecule type" value="Genomic_DNA"/>
</dbReference>
<dbReference type="InterPro" id="IPR013099">
    <property type="entry name" value="K_chnl_dom"/>
</dbReference>
<protein>
    <recommendedName>
        <fullName evidence="2">Potassium channel domain-containing protein</fullName>
    </recommendedName>
</protein>
<feature type="transmembrane region" description="Helical" evidence="1">
    <location>
        <begin position="77"/>
        <end position="101"/>
    </location>
</feature>
<evidence type="ECO:0000313" key="4">
    <source>
        <dbReference type="Proteomes" id="UP000018291"/>
    </source>
</evidence>
<evidence type="ECO:0000256" key="1">
    <source>
        <dbReference type="SAM" id="Phobius"/>
    </source>
</evidence>
<comment type="caution">
    <text evidence="3">The sequence shown here is derived from an EMBL/GenBank/DDBJ whole genome shotgun (WGS) entry which is preliminary data.</text>
</comment>
<dbReference type="Proteomes" id="UP000018291">
    <property type="component" value="Unassembled WGS sequence"/>
</dbReference>
<feature type="domain" description="Potassium channel" evidence="2">
    <location>
        <begin position="92"/>
        <end position="158"/>
    </location>
</feature>
<sequence length="364" mass="40503">MIANIVLVVVGAVLVLVAFTDLVNTLVTTSSSTSRFADRWPSRVVAKIGFRLVRAMAERIPQDRPIRERLLATYGPFLLLVLLTLWVSLQVVGFGMIWAGVGGVKGVDSVLSSIYYSGVSFFTIGFGDAVPVEFVSRFGVLVEGFAGVVTTALVIGYLPTLYGAYSDREQILMTIDDGSGDRITPTSLMKAWAPDGDPAKLDARFAEWERWAAAVAETHGSAPMLRLFRSHDRRQNWITALGLLSDVAVQSQMVVGASNGSSYWFLRRAETLFRQMTVRADLGPWRAETRLTPVERDLMFRELYDELEQHGFELLPYDLCVEEGTKLRAMYAPSMEFLIDTMLCPRGFWAPQSMVQPMPSPDRP</sequence>
<evidence type="ECO:0000313" key="3">
    <source>
        <dbReference type="EMBL" id="CCM64023.1"/>
    </source>
</evidence>
<dbReference type="Pfam" id="PF07885">
    <property type="entry name" value="Ion_trans_2"/>
    <property type="match status" value="1"/>
</dbReference>
<dbReference type="Gene3D" id="1.10.287.70">
    <property type="match status" value="1"/>
</dbReference>
<keyword evidence="1" id="KW-1133">Transmembrane helix</keyword>
<dbReference type="HOGENOM" id="CLU_063401_0_0_11"/>
<accession>R4YZX6</accession>
<reference evidence="3 4" key="1">
    <citation type="journal article" date="2013" name="ISME J.">
        <title>Metabolic model for the filamentous 'Candidatus Microthrix parvicella' based on genomic and metagenomic analyses.</title>
        <authorList>
            <person name="Jon McIlroy S."/>
            <person name="Kristiansen R."/>
            <person name="Albertsen M."/>
            <person name="Michael Karst S."/>
            <person name="Rossetti S."/>
            <person name="Lund Nielsen J."/>
            <person name="Tandoi V."/>
            <person name="James Seviour R."/>
            <person name="Nielsen P.H."/>
        </authorList>
    </citation>
    <scope>NUCLEOTIDE SEQUENCE [LARGE SCALE GENOMIC DNA]</scope>
    <source>
        <strain evidence="3 4">RN1</strain>
    </source>
</reference>
<keyword evidence="1" id="KW-0812">Transmembrane</keyword>
<keyword evidence="1" id="KW-0472">Membrane</keyword>
<keyword evidence="4" id="KW-1185">Reference proteome</keyword>
<feature type="transmembrane region" description="Helical" evidence="1">
    <location>
        <begin position="113"/>
        <end position="132"/>
    </location>
</feature>
<gene>
    <name evidence="3" type="ORF">BN381_330008</name>
</gene>
<dbReference type="OrthoDB" id="9785126at2"/>
<organism evidence="3 4">
    <name type="scientific">Candidatus Neomicrothrix parvicella RN1</name>
    <dbReference type="NCBI Taxonomy" id="1229780"/>
    <lineage>
        <taxon>Bacteria</taxon>
        <taxon>Bacillati</taxon>
        <taxon>Actinomycetota</taxon>
        <taxon>Acidimicrobiia</taxon>
        <taxon>Acidimicrobiales</taxon>
        <taxon>Microthrixaceae</taxon>
        <taxon>Candidatus Neomicrothrix</taxon>
    </lineage>
</organism>
<dbReference type="AlphaFoldDB" id="R4YZX6"/>
<name>R4YZX6_9ACTN</name>
<dbReference type="RefSeq" id="WP_012227518.1">
    <property type="nucleotide sequence ID" value="NZ_HG422565.1"/>
</dbReference>
<dbReference type="STRING" id="1229780.BN381_330008"/>
<evidence type="ECO:0000259" key="2">
    <source>
        <dbReference type="Pfam" id="PF07885"/>
    </source>
</evidence>
<feature type="transmembrane region" description="Helical" evidence="1">
    <location>
        <begin position="144"/>
        <end position="165"/>
    </location>
</feature>